<dbReference type="Gene3D" id="3.40.50.150">
    <property type="entry name" value="Vaccinia Virus protein VP39"/>
    <property type="match status" value="1"/>
</dbReference>
<evidence type="ECO:0000256" key="2">
    <source>
        <dbReference type="ARBA" id="ARBA00022679"/>
    </source>
</evidence>
<evidence type="ECO:0000313" key="4">
    <source>
        <dbReference type="EMBL" id="SVA31255.1"/>
    </source>
</evidence>
<dbReference type="InterPro" id="IPR029063">
    <property type="entry name" value="SAM-dependent_MTases_sf"/>
</dbReference>
<reference evidence="4" key="1">
    <citation type="submission" date="2018-05" db="EMBL/GenBank/DDBJ databases">
        <authorList>
            <person name="Lanie J.A."/>
            <person name="Ng W.-L."/>
            <person name="Kazmierczak K.M."/>
            <person name="Andrzejewski T.M."/>
            <person name="Davidsen T.M."/>
            <person name="Wayne K.J."/>
            <person name="Tettelin H."/>
            <person name="Glass J.I."/>
            <person name="Rusch D."/>
            <person name="Podicherti R."/>
            <person name="Tsui H.-C.T."/>
            <person name="Winkler M.E."/>
        </authorList>
    </citation>
    <scope>NUCLEOTIDE SEQUENCE</scope>
</reference>
<keyword evidence="2" id="KW-0808">Transferase</keyword>
<dbReference type="SUPFAM" id="SSF53335">
    <property type="entry name" value="S-adenosyl-L-methionine-dependent methyltransferases"/>
    <property type="match status" value="1"/>
</dbReference>
<keyword evidence="1" id="KW-0489">Methyltransferase</keyword>
<dbReference type="GO" id="GO:0032259">
    <property type="term" value="P:methylation"/>
    <property type="evidence" value="ECO:0007669"/>
    <property type="project" value="UniProtKB-KW"/>
</dbReference>
<dbReference type="PANTHER" id="PTHR43861:SF1">
    <property type="entry name" value="TRANS-ACONITATE 2-METHYLTRANSFERASE"/>
    <property type="match status" value="1"/>
</dbReference>
<gene>
    <name evidence="4" type="ORF">METZ01_LOCUS84109</name>
</gene>
<accession>A0A381USV1</accession>
<evidence type="ECO:0000256" key="1">
    <source>
        <dbReference type="ARBA" id="ARBA00022603"/>
    </source>
</evidence>
<sequence length="284" mass="30945">MANEKQREFWSGKGGDNWVEHQTSMDHMLGPLGERALNKLDPVAGENILDMGCGTGATTLAIANRVGTSGSVSGADISEPMLTLAQQRAKDAELDHVTFQNVDIQSHAFETDCFDAAFSRFGVMFFDKPVEAFTNVFRSLGAGGRLAFVCWQSPAKNPWQSLATQTLSSLIELPVPTPERGPGPFAFQESDYVCDILSSAGFDAIELSNHEQMLAMYPGMTLPKTVEAYMSINPALRAMIAEMPEENRTNIVDALVEAFRPYHSDRGLVLESATSVVTARKSTD</sequence>
<dbReference type="AlphaFoldDB" id="A0A381USV1"/>
<proteinExistence type="predicted"/>
<dbReference type="PANTHER" id="PTHR43861">
    <property type="entry name" value="TRANS-ACONITATE 2-METHYLTRANSFERASE-RELATED"/>
    <property type="match status" value="1"/>
</dbReference>
<feature type="domain" description="Methyltransferase" evidence="3">
    <location>
        <begin position="48"/>
        <end position="144"/>
    </location>
</feature>
<dbReference type="CDD" id="cd02440">
    <property type="entry name" value="AdoMet_MTases"/>
    <property type="match status" value="1"/>
</dbReference>
<dbReference type="EMBL" id="UINC01007070">
    <property type="protein sequence ID" value="SVA31255.1"/>
    <property type="molecule type" value="Genomic_DNA"/>
</dbReference>
<dbReference type="InterPro" id="IPR041698">
    <property type="entry name" value="Methyltransf_25"/>
</dbReference>
<name>A0A381USV1_9ZZZZ</name>
<protein>
    <recommendedName>
        <fullName evidence="3">Methyltransferase domain-containing protein</fullName>
    </recommendedName>
</protein>
<evidence type="ECO:0000259" key="3">
    <source>
        <dbReference type="Pfam" id="PF13649"/>
    </source>
</evidence>
<dbReference type="Pfam" id="PF13649">
    <property type="entry name" value="Methyltransf_25"/>
    <property type="match status" value="1"/>
</dbReference>
<organism evidence="4">
    <name type="scientific">marine metagenome</name>
    <dbReference type="NCBI Taxonomy" id="408172"/>
    <lineage>
        <taxon>unclassified sequences</taxon>
        <taxon>metagenomes</taxon>
        <taxon>ecological metagenomes</taxon>
    </lineage>
</organism>
<dbReference type="GO" id="GO:0008168">
    <property type="term" value="F:methyltransferase activity"/>
    <property type="evidence" value="ECO:0007669"/>
    <property type="project" value="UniProtKB-KW"/>
</dbReference>